<dbReference type="InterPro" id="IPR038609">
    <property type="entry name" value="HDA1_su2/3_sf"/>
</dbReference>
<keyword evidence="3" id="KW-1185">Reference proteome</keyword>
<organism evidence="2 3">
    <name type="scientific">Terfezia boudieri ATCC MYA-4762</name>
    <dbReference type="NCBI Taxonomy" id="1051890"/>
    <lineage>
        <taxon>Eukaryota</taxon>
        <taxon>Fungi</taxon>
        <taxon>Dikarya</taxon>
        <taxon>Ascomycota</taxon>
        <taxon>Pezizomycotina</taxon>
        <taxon>Pezizomycetes</taxon>
        <taxon>Pezizales</taxon>
        <taxon>Pezizaceae</taxon>
        <taxon>Terfezia</taxon>
    </lineage>
</organism>
<dbReference type="Proteomes" id="UP000267821">
    <property type="component" value="Unassembled WGS sequence"/>
</dbReference>
<evidence type="ECO:0000313" key="2">
    <source>
        <dbReference type="EMBL" id="RPB26946.1"/>
    </source>
</evidence>
<dbReference type="Gene3D" id="3.40.50.12360">
    <property type="match status" value="1"/>
</dbReference>
<accession>A0A3N4LVM2</accession>
<evidence type="ECO:0000313" key="3">
    <source>
        <dbReference type="Proteomes" id="UP000267821"/>
    </source>
</evidence>
<dbReference type="AlphaFoldDB" id="A0A3N4LVM2"/>
<dbReference type="OrthoDB" id="3647690at2759"/>
<protein>
    <submittedName>
        <fullName evidence="2">Uncharacterized protein</fullName>
    </submittedName>
</protein>
<dbReference type="InParanoid" id="A0A3N4LVM2"/>
<dbReference type="EMBL" id="ML121532">
    <property type="protein sequence ID" value="RPB26946.1"/>
    <property type="molecule type" value="Genomic_DNA"/>
</dbReference>
<reference evidence="2 3" key="1">
    <citation type="journal article" date="2018" name="Nat. Ecol. Evol.">
        <title>Pezizomycetes genomes reveal the molecular basis of ectomycorrhizal truffle lifestyle.</title>
        <authorList>
            <person name="Murat C."/>
            <person name="Payen T."/>
            <person name="Noel B."/>
            <person name="Kuo A."/>
            <person name="Morin E."/>
            <person name="Chen J."/>
            <person name="Kohler A."/>
            <person name="Krizsan K."/>
            <person name="Balestrini R."/>
            <person name="Da Silva C."/>
            <person name="Montanini B."/>
            <person name="Hainaut M."/>
            <person name="Levati E."/>
            <person name="Barry K.W."/>
            <person name="Belfiori B."/>
            <person name="Cichocki N."/>
            <person name="Clum A."/>
            <person name="Dockter R.B."/>
            <person name="Fauchery L."/>
            <person name="Guy J."/>
            <person name="Iotti M."/>
            <person name="Le Tacon F."/>
            <person name="Lindquist E.A."/>
            <person name="Lipzen A."/>
            <person name="Malagnac F."/>
            <person name="Mello A."/>
            <person name="Molinier V."/>
            <person name="Miyauchi S."/>
            <person name="Poulain J."/>
            <person name="Riccioni C."/>
            <person name="Rubini A."/>
            <person name="Sitrit Y."/>
            <person name="Splivallo R."/>
            <person name="Traeger S."/>
            <person name="Wang M."/>
            <person name="Zifcakova L."/>
            <person name="Wipf D."/>
            <person name="Zambonelli A."/>
            <person name="Paolocci F."/>
            <person name="Nowrousian M."/>
            <person name="Ottonello S."/>
            <person name="Baldrian P."/>
            <person name="Spatafora J.W."/>
            <person name="Henrissat B."/>
            <person name="Nagy L.G."/>
            <person name="Aury J.M."/>
            <person name="Wincker P."/>
            <person name="Grigoriev I.V."/>
            <person name="Bonfante P."/>
            <person name="Martin F.M."/>
        </authorList>
    </citation>
    <scope>NUCLEOTIDE SEQUENCE [LARGE SCALE GENOMIC DNA]</scope>
    <source>
        <strain evidence="2 3">ATCC MYA-4762</strain>
    </source>
</reference>
<dbReference type="GO" id="GO:0070823">
    <property type="term" value="C:HDA1 complex"/>
    <property type="evidence" value="ECO:0007669"/>
    <property type="project" value="InterPro"/>
</dbReference>
<name>A0A3N4LVM2_9PEZI</name>
<evidence type="ECO:0000256" key="1">
    <source>
        <dbReference type="SAM" id="MobiDB-lite"/>
    </source>
</evidence>
<sequence>MVQSSTNAHPPPNPSMPQFESANFASQLQVSLSRLPGGDHEYAPSKAALTQINSYSSLPTSPKLGPGEHVVVVGMSTGQKEAYLQNINNTSRSIQDYCSGESQDDEQLQKDISGLLRTAGQIATHLDLATNQPLDWEQLDVGYALLHPKFEFLMAFFDAIRYQSLSIAILAEPGKTLDILELFLKGIKIRCRRADGFITVSQDEIDGSVNVLLCSTGPKGARVLGTRHSTSRTSRSRNSESIR</sequence>
<feature type="region of interest" description="Disordered" evidence="1">
    <location>
        <begin position="223"/>
        <end position="243"/>
    </location>
</feature>
<proteinExistence type="predicted"/>
<dbReference type="InterPro" id="IPR021006">
    <property type="entry name" value="Hda2/3"/>
</dbReference>
<dbReference type="Pfam" id="PF11496">
    <property type="entry name" value="HDA2-3"/>
    <property type="match status" value="1"/>
</dbReference>
<gene>
    <name evidence="2" type="ORF">L211DRAFT_596397</name>
</gene>